<dbReference type="Proteomes" id="UP000515788">
    <property type="component" value="Chromosome 2"/>
</dbReference>
<reference evidence="1 2" key="1">
    <citation type="submission" date="2020-06" db="EMBL/GenBank/DDBJ databases">
        <title>The yeast mating-type switching endonuclease HO is a domesticated member of an unorthodox homing genetic element family.</title>
        <authorList>
            <person name="Coughlan A.Y."/>
            <person name="Lombardi L."/>
            <person name="Braun-Galleani S."/>
            <person name="Martos A.R."/>
            <person name="Galeote V."/>
            <person name="Bigey F."/>
            <person name="Dequin S."/>
            <person name="Byrne K.P."/>
            <person name="Wolfe K.H."/>
        </authorList>
    </citation>
    <scope>NUCLEOTIDE SEQUENCE [LARGE SCALE GENOMIC DNA]</scope>
    <source>
        <strain evidence="1 2">CBS764</strain>
    </source>
</reference>
<sequence length="96" mass="10825">MIESWLFVRMFATRKFEFWLGRPSFDLDTGTAVAQRRFVVNKYALALIVCSLGAAVGSEFLQRLLSSGRRSFDPMDMICNVLGSVTGIAVAHYQER</sequence>
<dbReference type="KEGG" id="tgb:HG536_0B03700"/>
<dbReference type="EMBL" id="CP059247">
    <property type="protein sequence ID" value="QLL31507.1"/>
    <property type="molecule type" value="Genomic_DNA"/>
</dbReference>
<proteinExistence type="predicted"/>
<name>A0A7G3ZDC1_9SACH</name>
<evidence type="ECO:0000313" key="1">
    <source>
        <dbReference type="EMBL" id="QLL31507.1"/>
    </source>
</evidence>
<dbReference type="PANTHER" id="PTHR28008">
    <property type="entry name" value="DOMAIN PROTEIN, PUTATIVE (AFU_ORTHOLOGUE AFUA_3G10980)-RELATED"/>
    <property type="match status" value="1"/>
</dbReference>
<evidence type="ECO:0000313" key="2">
    <source>
        <dbReference type="Proteomes" id="UP000515788"/>
    </source>
</evidence>
<dbReference type="OrthoDB" id="63581at2759"/>
<gene>
    <name evidence="1" type="ORF">HG536_0B03700</name>
</gene>
<organism evidence="1 2">
    <name type="scientific">Torulaspora globosa</name>
    <dbReference type="NCBI Taxonomy" id="48254"/>
    <lineage>
        <taxon>Eukaryota</taxon>
        <taxon>Fungi</taxon>
        <taxon>Dikarya</taxon>
        <taxon>Ascomycota</taxon>
        <taxon>Saccharomycotina</taxon>
        <taxon>Saccharomycetes</taxon>
        <taxon>Saccharomycetales</taxon>
        <taxon>Saccharomycetaceae</taxon>
        <taxon>Torulaspora</taxon>
    </lineage>
</organism>
<dbReference type="RefSeq" id="XP_037138182.1">
    <property type="nucleotide sequence ID" value="XM_037282287.1"/>
</dbReference>
<dbReference type="AlphaFoldDB" id="A0A7G3ZDC1"/>
<keyword evidence="2" id="KW-1185">Reference proteome</keyword>
<accession>A0A7G3ZDC1</accession>
<dbReference type="PANTHER" id="PTHR28008:SF1">
    <property type="entry name" value="DOMAIN PROTEIN, PUTATIVE (AFU_ORTHOLOGUE AFUA_3G10980)-RELATED"/>
    <property type="match status" value="1"/>
</dbReference>
<dbReference type="GeneID" id="59324626"/>
<protein>
    <submittedName>
        <fullName evidence="1">Uncharacterized protein</fullName>
    </submittedName>
</protein>